<dbReference type="PANTHER" id="PTHR13976">
    <property type="entry name" value="HETEROGENEOUS NUCLEAR RIBONUCLEOPROTEIN-RELATED"/>
    <property type="match status" value="1"/>
</dbReference>
<evidence type="ECO:0000259" key="5">
    <source>
        <dbReference type="PROSITE" id="PS50102"/>
    </source>
</evidence>
<dbReference type="SUPFAM" id="SSF54928">
    <property type="entry name" value="RNA-binding domain, RBD"/>
    <property type="match status" value="4"/>
</dbReference>
<dbReference type="InterPro" id="IPR012677">
    <property type="entry name" value="Nucleotide-bd_a/b_plait_sf"/>
</dbReference>
<evidence type="ECO:0000256" key="1">
    <source>
        <dbReference type="ARBA" id="ARBA00022737"/>
    </source>
</evidence>
<dbReference type="EMBL" id="CAJNOK010002503">
    <property type="protein sequence ID" value="CAF0862859.1"/>
    <property type="molecule type" value="Genomic_DNA"/>
</dbReference>
<proteinExistence type="predicted"/>
<feature type="domain" description="RRM" evidence="5">
    <location>
        <begin position="238"/>
        <end position="315"/>
    </location>
</feature>
<evidence type="ECO:0000256" key="2">
    <source>
        <dbReference type="ARBA" id="ARBA00022884"/>
    </source>
</evidence>
<dbReference type="SMART" id="SM00360">
    <property type="entry name" value="RRM"/>
    <property type="match status" value="3"/>
</dbReference>
<feature type="domain" description="RRM" evidence="5">
    <location>
        <begin position="84"/>
        <end position="161"/>
    </location>
</feature>
<dbReference type="Gene3D" id="3.30.70.330">
    <property type="match status" value="4"/>
</dbReference>
<accession>A0A8S2DCP1</accession>
<protein>
    <recommendedName>
        <fullName evidence="5">RRM domain-containing protein</fullName>
    </recommendedName>
</protein>
<dbReference type="CDD" id="cd12254">
    <property type="entry name" value="RRM_hnRNPH_ESRPs_RBM12_like"/>
    <property type="match status" value="1"/>
</dbReference>
<dbReference type="AlphaFoldDB" id="A0A8S2DCP1"/>
<evidence type="ECO:0000313" key="8">
    <source>
        <dbReference type="Proteomes" id="UP000677228"/>
    </source>
</evidence>
<evidence type="ECO:0000256" key="3">
    <source>
        <dbReference type="PROSITE-ProRule" id="PRU00176"/>
    </source>
</evidence>
<evidence type="ECO:0000313" key="6">
    <source>
        <dbReference type="EMBL" id="CAF0862859.1"/>
    </source>
</evidence>
<dbReference type="Proteomes" id="UP000682733">
    <property type="component" value="Unassembled WGS sequence"/>
</dbReference>
<dbReference type="InterPro" id="IPR035979">
    <property type="entry name" value="RBD_domain_sf"/>
</dbReference>
<name>A0A8S2DCP1_9BILA</name>
<evidence type="ECO:0000256" key="4">
    <source>
        <dbReference type="SAM" id="MobiDB-lite"/>
    </source>
</evidence>
<dbReference type="PROSITE" id="PS50102">
    <property type="entry name" value="RRM"/>
    <property type="match status" value="3"/>
</dbReference>
<gene>
    <name evidence="6" type="ORF">OVA965_LOCUS7724</name>
    <name evidence="7" type="ORF">TMI583_LOCUS7719</name>
</gene>
<dbReference type="GO" id="GO:0003723">
    <property type="term" value="F:RNA binding"/>
    <property type="evidence" value="ECO:0007669"/>
    <property type="project" value="UniProtKB-UniRule"/>
</dbReference>
<dbReference type="InterPro" id="IPR050666">
    <property type="entry name" value="ESRP"/>
</dbReference>
<feature type="compositionally biased region" description="Basic residues" evidence="4">
    <location>
        <begin position="191"/>
        <end position="202"/>
    </location>
</feature>
<keyword evidence="1" id="KW-0677">Repeat</keyword>
<dbReference type="EMBL" id="CAJOBA010002503">
    <property type="protein sequence ID" value="CAF3647633.1"/>
    <property type="molecule type" value="Genomic_DNA"/>
</dbReference>
<feature type="region of interest" description="Disordered" evidence="4">
    <location>
        <begin position="373"/>
        <end position="473"/>
    </location>
</feature>
<dbReference type="Proteomes" id="UP000677228">
    <property type="component" value="Unassembled WGS sequence"/>
</dbReference>
<reference evidence="6" key="1">
    <citation type="submission" date="2021-02" db="EMBL/GenBank/DDBJ databases">
        <authorList>
            <person name="Nowell W R."/>
        </authorList>
    </citation>
    <scope>NUCLEOTIDE SEQUENCE</scope>
</reference>
<evidence type="ECO:0000313" key="7">
    <source>
        <dbReference type="EMBL" id="CAF3647633.1"/>
    </source>
</evidence>
<feature type="region of interest" description="Disordered" evidence="4">
    <location>
        <begin position="167"/>
        <end position="237"/>
    </location>
</feature>
<sequence>MNLLASENSCHIHNGDSGIHMLTINDGRSSGECFVALESEYDVKTALSKSREHIGKRYIEVFRAKDSEYNFYVKNNGLVSWREPVIRMSGLPYRCSISDIQKFFDGLEISKNGVYIVRDFDERAIGDGYVAFANMDNAYEAMELNQKQIGHRYIELYPSTYKEVRQRIASDASKQSDRFSGLNDTKGRGGQSKRHHSSRSRSRSPTDRRSPVSTRLPAHSCSRSRSRDRRSSSVSNKYTVKMRGLPYRATEENIRKFFSPSCEPSSVEILYHRQSNLPNGDAFAHFDTYEDAKRALKFDKKYMGSRYIELYFESSGTNERPSRERHRSHSHDQRNSRTHSNIFESEFLRGLSVISGVITRGPKNNYDVNASNSGGHQVMNGDSSQQGIGGGASSQQISTTVSTGRVQNNNGLKAKRFQRNNLNRFDPTGQQQYGQQRANVGGGGGAGGAGGGAGGAGGAGGWPQQGGYDPYTQQQGYGMQASMGYGGYPTDPYYNQQQAYNQAAAMYGQPTYTDPAVAMYSQQQPQPLVPNSMGGAIPPESPKGGHVVYVYGIGQRATQTELQMLFEQFGRVLRVDVIIDFNTSLCKGYAFVAMERYQDAQAAIQNLNRMPFHGRQLQVRFKTTT</sequence>
<feature type="domain" description="RRM" evidence="5">
    <location>
        <begin position="546"/>
        <end position="624"/>
    </location>
</feature>
<comment type="caution">
    <text evidence="6">The sequence shown here is derived from an EMBL/GenBank/DDBJ whole genome shotgun (WGS) entry which is preliminary data.</text>
</comment>
<dbReference type="InterPro" id="IPR000504">
    <property type="entry name" value="RRM_dom"/>
</dbReference>
<feature type="region of interest" description="Disordered" evidence="4">
    <location>
        <begin position="315"/>
        <end position="337"/>
    </location>
</feature>
<keyword evidence="2 3" id="KW-0694">RNA-binding</keyword>
<feature type="compositionally biased region" description="Polar residues" evidence="4">
    <location>
        <begin position="419"/>
        <end position="438"/>
    </location>
</feature>
<feature type="compositionally biased region" description="Low complexity" evidence="4">
    <location>
        <begin position="211"/>
        <end position="221"/>
    </location>
</feature>
<feature type="compositionally biased region" description="Polar residues" evidence="4">
    <location>
        <begin position="399"/>
        <end position="411"/>
    </location>
</feature>
<organism evidence="6 8">
    <name type="scientific">Didymodactylos carnosus</name>
    <dbReference type="NCBI Taxonomy" id="1234261"/>
    <lineage>
        <taxon>Eukaryota</taxon>
        <taxon>Metazoa</taxon>
        <taxon>Spiralia</taxon>
        <taxon>Gnathifera</taxon>
        <taxon>Rotifera</taxon>
        <taxon>Eurotatoria</taxon>
        <taxon>Bdelloidea</taxon>
        <taxon>Philodinida</taxon>
        <taxon>Philodinidae</taxon>
        <taxon>Didymodactylos</taxon>
    </lineage>
</organism>
<dbReference type="Pfam" id="PF00076">
    <property type="entry name" value="RRM_1"/>
    <property type="match status" value="3"/>
</dbReference>
<feature type="compositionally biased region" description="Gly residues" evidence="4">
    <location>
        <begin position="440"/>
        <end position="464"/>
    </location>
</feature>